<keyword evidence="1" id="KW-0812">Transmembrane</keyword>
<dbReference type="InterPro" id="IPR017850">
    <property type="entry name" value="Alkaline_phosphatase_core_sf"/>
</dbReference>
<organism evidence="2 3">
    <name type="scientific">Caenorhabditis nigoni</name>
    <dbReference type="NCBI Taxonomy" id="1611254"/>
    <lineage>
        <taxon>Eukaryota</taxon>
        <taxon>Metazoa</taxon>
        <taxon>Ecdysozoa</taxon>
        <taxon>Nematoda</taxon>
        <taxon>Chromadorea</taxon>
        <taxon>Rhabditida</taxon>
        <taxon>Rhabditina</taxon>
        <taxon>Rhabditomorpha</taxon>
        <taxon>Rhabditoidea</taxon>
        <taxon>Rhabditidae</taxon>
        <taxon>Peloderinae</taxon>
        <taxon>Caenorhabditis</taxon>
    </lineage>
</organism>
<dbReference type="Proteomes" id="UP000230233">
    <property type="component" value="Chromosome IV"/>
</dbReference>
<dbReference type="PANTHER" id="PTHR10974:SF5">
    <property type="entry name" value="SULFATASE DOMAIN-CONTAINING PROTEIN"/>
    <property type="match status" value="1"/>
</dbReference>
<evidence type="ECO:0000256" key="1">
    <source>
        <dbReference type="SAM" id="Phobius"/>
    </source>
</evidence>
<name>A0A2G5UAX9_9PELO</name>
<dbReference type="CDD" id="cd16021">
    <property type="entry name" value="ALP_like"/>
    <property type="match status" value="1"/>
</dbReference>
<evidence type="ECO:0000313" key="3">
    <source>
        <dbReference type="Proteomes" id="UP000230233"/>
    </source>
</evidence>
<feature type="transmembrane region" description="Helical" evidence="1">
    <location>
        <begin position="92"/>
        <end position="113"/>
    </location>
</feature>
<gene>
    <name evidence="2" type="primary">Cnig_chr_IV.g15599</name>
    <name evidence="2" type="ORF">B9Z55_015599</name>
</gene>
<dbReference type="InterPro" id="IPR004245">
    <property type="entry name" value="DUF229"/>
</dbReference>
<reference evidence="3" key="1">
    <citation type="submission" date="2017-10" db="EMBL/GenBank/DDBJ databases">
        <title>Rapid genome shrinkage in a self-fertile nematode reveals novel sperm competition proteins.</title>
        <authorList>
            <person name="Yin D."/>
            <person name="Schwarz E.M."/>
            <person name="Thomas C.G."/>
            <person name="Felde R.L."/>
            <person name="Korf I.F."/>
            <person name="Cutter A.D."/>
            <person name="Schartner C.M."/>
            <person name="Ralston E.J."/>
            <person name="Meyer B.J."/>
            <person name="Haag E.S."/>
        </authorList>
    </citation>
    <scope>NUCLEOTIDE SEQUENCE [LARGE SCALE GENOMIC DNA]</scope>
    <source>
        <strain evidence="3">JU1422</strain>
    </source>
</reference>
<sequence length="764" mass="88080">MDIFHVKIFATSFCVTTNHILKFGKNLKSGKSKFWNFLKIPKMRLSNEEEKCLLFEYEHEKSSKFALLRIHNRARFPEPSDKSRKFVNANRLFYTLFIVSVLVFVGLYAAVSWHDNGISNYFSTVNDSKLVTNDSETYRTSEMEISENSTIIPKFTTSESVSTTPIPFKDDCSLPVFDPWDETVKPFLIDSDHTKYCDRSWKPYTELKNGTWRIVQEKPGMSCKARCHHFPDLTSSIEISDWFEPGPTDCEFLEAACWEKGVFSEKEVYGYIHTQMPPSKRENLEKPKIQKSEHPDVFVFILDSISTNSAKRSLPKTLEHFKSKHGAIDFPFLSQVGARSQMNAFALFFGKQVENGTIKGGKPLVADWAEEEYCKKYLDDKPNIFRDFGDAGYTTAHIDDWYMQTLTCNPICLGFEHYYTNHTFYPFTYINEYSGIKKTRESLMGGDLCRESYHGAIDYFDQFAEAYSDRPMFALQWFVMLSHEKLTSAERGDAPILAWFERNFELFDNAFVILTSDHGFRGGTSDYYQTEIGAFEKHTPFLQISVPKKYRDNGILEVMRENAGRLQSHYDTRATILDILKVVYNFSLALPTSKLQPIFQYQPSSNFTDRSTLKIPDEKGNSYLRHQPSTPRNCEHLPIPQQYCLCKSKSTNMMNVDGLADRLGNALLKHIEDELVRMNLSSLCHSFKVTEVLSLDLHGDSDGSKSMYHISVKTNHPAHFDAVITEDKETGKMEFNEIERLDRYGTTANCSEPIHFTHLCYCKN</sequence>
<dbReference type="STRING" id="1611254.A0A2G5UAX9"/>
<dbReference type="Pfam" id="PF02995">
    <property type="entry name" value="DUF229"/>
    <property type="match status" value="1"/>
</dbReference>
<accession>A0A2G5UAX9</accession>
<dbReference type="GO" id="GO:0005615">
    <property type="term" value="C:extracellular space"/>
    <property type="evidence" value="ECO:0007669"/>
    <property type="project" value="TreeGrafter"/>
</dbReference>
<dbReference type="SUPFAM" id="SSF53649">
    <property type="entry name" value="Alkaline phosphatase-like"/>
    <property type="match status" value="1"/>
</dbReference>
<protein>
    <submittedName>
        <fullName evidence="2">Uncharacterized protein</fullName>
    </submittedName>
</protein>
<dbReference type="AlphaFoldDB" id="A0A2G5UAX9"/>
<keyword evidence="3" id="KW-1185">Reference proteome</keyword>
<dbReference type="Gene3D" id="3.40.720.10">
    <property type="entry name" value="Alkaline Phosphatase, subunit A"/>
    <property type="match status" value="1"/>
</dbReference>
<keyword evidence="1" id="KW-1133">Transmembrane helix</keyword>
<dbReference type="PANTHER" id="PTHR10974">
    <property type="entry name" value="FI08016P-RELATED"/>
    <property type="match status" value="1"/>
</dbReference>
<comment type="caution">
    <text evidence="2">The sequence shown here is derived from an EMBL/GenBank/DDBJ whole genome shotgun (WGS) entry which is preliminary data.</text>
</comment>
<dbReference type="OrthoDB" id="5782315at2759"/>
<evidence type="ECO:0000313" key="2">
    <source>
        <dbReference type="EMBL" id="PIC36698.1"/>
    </source>
</evidence>
<dbReference type="EMBL" id="PDUG01000004">
    <property type="protein sequence ID" value="PIC36698.1"/>
    <property type="molecule type" value="Genomic_DNA"/>
</dbReference>
<keyword evidence="1" id="KW-0472">Membrane</keyword>
<proteinExistence type="predicted"/>